<dbReference type="Gene3D" id="3.90.550.20">
    <property type="match status" value="1"/>
</dbReference>
<protein>
    <submittedName>
        <fullName evidence="1">Glycosyltransferase family 32 protein</fullName>
    </submittedName>
</protein>
<dbReference type="InterPro" id="IPR029044">
    <property type="entry name" value="Nucleotide-diphossugar_trans"/>
</dbReference>
<dbReference type="EMBL" id="JBHTBD010000009">
    <property type="protein sequence ID" value="MFC7296312.1"/>
    <property type="molecule type" value="Genomic_DNA"/>
</dbReference>
<accession>A0ABW2IZG7</accession>
<dbReference type="SUPFAM" id="SSF53448">
    <property type="entry name" value="Nucleotide-diphospho-sugar transferases"/>
    <property type="match status" value="1"/>
</dbReference>
<organism evidence="1 2">
    <name type="scientific">Marinobacter aromaticivorans</name>
    <dbReference type="NCBI Taxonomy" id="1494078"/>
    <lineage>
        <taxon>Bacteria</taxon>
        <taxon>Pseudomonadati</taxon>
        <taxon>Pseudomonadota</taxon>
        <taxon>Gammaproteobacteria</taxon>
        <taxon>Pseudomonadales</taxon>
        <taxon>Marinobacteraceae</taxon>
        <taxon>Marinobacter</taxon>
    </lineage>
</organism>
<dbReference type="Proteomes" id="UP001596506">
    <property type="component" value="Unassembled WGS sequence"/>
</dbReference>
<evidence type="ECO:0000313" key="2">
    <source>
        <dbReference type="Proteomes" id="UP001596506"/>
    </source>
</evidence>
<dbReference type="Pfam" id="PF04488">
    <property type="entry name" value="Gly_transf_sug"/>
    <property type="match status" value="1"/>
</dbReference>
<evidence type="ECO:0000313" key="1">
    <source>
        <dbReference type="EMBL" id="MFC7296312.1"/>
    </source>
</evidence>
<proteinExistence type="predicted"/>
<dbReference type="InterPro" id="IPR007577">
    <property type="entry name" value="GlycoTrfase_DXD_sugar-bd_CS"/>
</dbReference>
<sequence length="242" mass="27530">MFWDDLERLPVDVGECIESWKPLQTKGFDVFLFDSNGAIEFIANHLGRRHENVYRKCYHPAMQSDYFRLCYILVEGGCYIDADDAHNGPSVESLFDDGRLKIQPLCYDVATDRMVPPEIFTKPGADAPTWIFYFNNNPLLAAPGHPIIEQALANATTAIERMTDGELPEIQSTTGPGNLTRSIFDLAQQDDGTVSTTVSTLHVLHDWENVASSRWPLSYRSDRRNWRLSNCRKYQPPKQDCP</sequence>
<dbReference type="PANTHER" id="PTHR31834">
    <property type="entry name" value="INITIATION-SPECIFIC ALPHA-1,6-MANNOSYLTRANSFERASE"/>
    <property type="match status" value="1"/>
</dbReference>
<comment type="caution">
    <text evidence="1">The sequence shown here is derived from an EMBL/GenBank/DDBJ whole genome shotgun (WGS) entry which is preliminary data.</text>
</comment>
<dbReference type="InterPro" id="IPR039367">
    <property type="entry name" value="Och1-like"/>
</dbReference>
<gene>
    <name evidence="1" type="ORF">ACFQQA_16455</name>
</gene>
<reference evidence="2" key="1">
    <citation type="journal article" date="2019" name="Int. J. Syst. Evol. Microbiol.">
        <title>The Global Catalogue of Microorganisms (GCM) 10K type strain sequencing project: providing services to taxonomists for standard genome sequencing and annotation.</title>
        <authorList>
            <consortium name="The Broad Institute Genomics Platform"/>
            <consortium name="The Broad Institute Genome Sequencing Center for Infectious Disease"/>
            <person name="Wu L."/>
            <person name="Ma J."/>
        </authorList>
    </citation>
    <scope>NUCLEOTIDE SEQUENCE [LARGE SCALE GENOMIC DNA]</scope>
    <source>
        <strain evidence="2">CCUG 60559</strain>
    </source>
</reference>
<keyword evidence="2" id="KW-1185">Reference proteome</keyword>
<dbReference type="RefSeq" id="WP_198515516.1">
    <property type="nucleotide sequence ID" value="NZ_JBHTBD010000009.1"/>
</dbReference>
<name>A0ABW2IZG7_9GAMM</name>
<dbReference type="PANTHER" id="PTHR31834:SF1">
    <property type="entry name" value="INITIATION-SPECIFIC ALPHA-1,6-MANNOSYLTRANSFERASE"/>
    <property type="match status" value="1"/>
</dbReference>